<dbReference type="Proteomes" id="UP000682782">
    <property type="component" value="Chromosome"/>
</dbReference>
<accession>A0AC61MYI5</accession>
<organism evidence="1 2">
    <name type="scientific">Aristaeella hokkaidonensis</name>
    <dbReference type="NCBI Taxonomy" id="3046382"/>
    <lineage>
        <taxon>Bacteria</taxon>
        <taxon>Bacillati</taxon>
        <taxon>Bacillota</taxon>
        <taxon>Clostridia</taxon>
        <taxon>Eubacteriales</taxon>
        <taxon>Aristaeellaceae</taxon>
        <taxon>Aristaeella</taxon>
    </lineage>
</organism>
<proteinExistence type="predicted"/>
<dbReference type="EMBL" id="CP068393">
    <property type="protein sequence ID" value="QUC68117.1"/>
    <property type="molecule type" value="Genomic_DNA"/>
</dbReference>
<reference evidence="1" key="1">
    <citation type="submission" date="2021-01" db="EMBL/GenBank/DDBJ databases">
        <title>Complete genome sequence of Clostridiales bacterium R-7.</title>
        <authorList>
            <person name="Mahoney-Kurpe S.C."/>
            <person name="Palevich N."/>
            <person name="Koike S."/>
            <person name="Moon C.D."/>
            <person name="Attwood G.T."/>
        </authorList>
    </citation>
    <scope>NUCLEOTIDE SEQUENCE</scope>
    <source>
        <strain evidence="1">R-7</strain>
    </source>
</reference>
<keyword evidence="1" id="KW-0808">Transferase</keyword>
<name>A0AC61MYI5_9FIRM</name>
<keyword evidence="1" id="KW-0418">Kinase</keyword>
<sequence length="200" mass="23138">MKETRKGMLLVISGPSGAGKGTLVAKLLEKDPSFCFSVSVTTRGRRENEIEDVHYHFISDEEYDKLLAEDAFIEHASVHGHRYGTLKSEVYDRMEKGQNVLLDIDPQGAREVMSKEKDCVSVFILPPSYHDLRVRLHTRNTENEEEIQRRLNNARGEIRQADRYRYLIVNDNLELAFEQLVAIVRAEKQNTVRYFPVIEE</sequence>
<gene>
    <name evidence="1" type="primary">gmk</name>
    <name evidence="1" type="ORF">JYE49_05340</name>
</gene>
<protein>
    <submittedName>
        <fullName evidence="1">Guanylate kinase</fullName>
        <ecNumber evidence="1">2.7.4.8</ecNumber>
    </submittedName>
</protein>
<evidence type="ECO:0000313" key="2">
    <source>
        <dbReference type="Proteomes" id="UP000682782"/>
    </source>
</evidence>
<dbReference type="EC" id="2.7.4.8" evidence="1"/>
<keyword evidence="2" id="KW-1185">Reference proteome</keyword>
<evidence type="ECO:0000313" key="1">
    <source>
        <dbReference type="EMBL" id="QUC68117.1"/>
    </source>
</evidence>